<sequence>MIELKHVTFGYNKKQMVLQDINITIPDGENVGILGESGCGKVRSLHWFLAYLNLLKEKFT</sequence>
<reference evidence="1 2" key="1">
    <citation type="submission" date="2018-06" db="EMBL/GenBank/DDBJ databases">
        <authorList>
            <consortium name="Pathogen Informatics"/>
            <person name="Doyle S."/>
        </authorList>
    </citation>
    <scope>NUCLEOTIDE SEQUENCE [LARGE SCALE GENOMIC DNA]</scope>
    <source>
        <strain evidence="1 2">NCTC6133</strain>
    </source>
</reference>
<gene>
    <name evidence="1" type="primary">opp-2F_2</name>
    <name evidence="1" type="ORF">NCTC6133_01773</name>
</gene>
<protein>
    <submittedName>
        <fullName evidence="1">ABC-type dipeptide/oligopeptide/nickel transport system, ATP-binding protein</fullName>
    </submittedName>
</protein>
<dbReference type="EMBL" id="UHAP01000001">
    <property type="protein sequence ID" value="SUK45723.1"/>
    <property type="molecule type" value="Genomic_DNA"/>
</dbReference>
<dbReference type="AlphaFoldDB" id="A0A380DS34"/>
<dbReference type="SUPFAM" id="SSF52540">
    <property type="entry name" value="P-loop containing nucleoside triphosphate hydrolases"/>
    <property type="match status" value="1"/>
</dbReference>
<keyword evidence="1" id="KW-0547">Nucleotide-binding</keyword>
<evidence type="ECO:0000313" key="2">
    <source>
        <dbReference type="Proteomes" id="UP000255091"/>
    </source>
</evidence>
<accession>A0A380DS34</accession>
<keyword evidence="1" id="KW-0067">ATP-binding</keyword>
<name>A0A380DS34_STAAU</name>
<proteinExistence type="predicted"/>
<dbReference type="InterPro" id="IPR027417">
    <property type="entry name" value="P-loop_NTPase"/>
</dbReference>
<dbReference type="GO" id="GO:0005524">
    <property type="term" value="F:ATP binding"/>
    <property type="evidence" value="ECO:0007669"/>
    <property type="project" value="UniProtKB-KW"/>
</dbReference>
<organism evidence="1 2">
    <name type="scientific">Staphylococcus aureus</name>
    <dbReference type="NCBI Taxonomy" id="1280"/>
    <lineage>
        <taxon>Bacteria</taxon>
        <taxon>Bacillati</taxon>
        <taxon>Bacillota</taxon>
        <taxon>Bacilli</taxon>
        <taxon>Bacillales</taxon>
        <taxon>Staphylococcaceae</taxon>
        <taxon>Staphylococcus</taxon>
    </lineage>
</organism>
<dbReference type="Proteomes" id="UP000255091">
    <property type="component" value="Unassembled WGS sequence"/>
</dbReference>
<dbReference type="Gene3D" id="3.40.50.300">
    <property type="entry name" value="P-loop containing nucleotide triphosphate hydrolases"/>
    <property type="match status" value="1"/>
</dbReference>
<evidence type="ECO:0000313" key="1">
    <source>
        <dbReference type="EMBL" id="SUK45723.1"/>
    </source>
</evidence>